<dbReference type="InterPro" id="IPR039903">
    <property type="entry name" value="Zswim2"/>
</dbReference>
<dbReference type="Gene3D" id="3.30.40.10">
    <property type="entry name" value="Zinc/RING finger domain, C3HC4 (zinc finger)"/>
    <property type="match status" value="1"/>
</dbReference>
<accession>A0A9P7MVI2</accession>
<dbReference type="Proteomes" id="UP000784919">
    <property type="component" value="Unassembled WGS sequence"/>
</dbReference>
<dbReference type="PANTHER" id="PTHR21540">
    <property type="entry name" value="RING FINGER AND SWIM DOMAIN-CONTAINING PROTEIN 2"/>
    <property type="match status" value="1"/>
</dbReference>
<dbReference type="PROSITE" id="PS50966">
    <property type="entry name" value="ZF_SWIM"/>
    <property type="match status" value="1"/>
</dbReference>
<dbReference type="Proteomes" id="UP000742024">
    <property type="component" value="Unassembled WGS sequence"/>
</dbReference>
<comment type="caution">
    <text evidence="6">The sequence shown here is derived from an EMBL/GenBank/DDBJ whole genome shotgun (WGS) entry which is preliminary data.</text>
</comment>
<dbReference type="AlphaFoldDB" id="A0A9P7MVI2"/>
<dbReference type="PROSITE" id="PS50089">
    <property type="entry name" value="ZF_RING_2"/>
    <property type="match status" value="1"/>
</dbReference>
<keyword evidence="1" id="KW-0863">Zinc-finger</keyword>
<evidence type="ECO:0000313" key="6">
    <source>
        <dbReference type="EMBL" id="KAG5971261.1"/>
    </source>
</evidence>
<reference evidence="6 7" key="1">
    <citation type="journal article" date="2020" name="bioRxiv">
        <title>Whole genome comparisons of ergot fungi reveals the divergence and evolution of species within the genus Claviceps are the result of varying mechanisms driving genome evolution and host range expansion.</title>
        <authorList>
            <person name="Wyka S.A."/>
            <person name="Mondo S.J."/>
            <person name="Liu M."/>
            <person name="Dettman J."/>
            <person name="Nalam V."/>
            <person name="Broders K.D."/>
        </authorList>
    </citation>
    <scope>NUCLEOTIDE SEQUENCE</scope>
    <source>
        <strain evidence="6">CCC 1102</strain>
        <strain evidence="5 7">LM583</strain>
    </source>
</reference>
<gene>
    <name evidence="6" type="ORF">E4U56_006996</name>
    <name evidence="5" type="ORF">E4U57_002606</name>
</gene>
<evidence type="ECO:0000259" key="3">
    <source>
        <dbReference type="PROSITE" id="PS50089"/>
    </source>
</evidence>
<dbReference type="GO" id="GO:0061630">
    <property type="term" value="F:ubiquitin protein ligase activity"/>
    <property type="evidence" value="ECO:0007669"/>
    <property type="project" value="InterPro"/>
</dbReference>
<dbReference type="OrthoDB" id="2122982at2759"/>
<feature type="domain" description="RING-type" evidence="3">
    <location>
        <begin position="240"/>
        <end position="289"/>
    </location>
</feature>
<evidence type="ECO:0000313" key="7">
    <source>
        <dbReference type="Proteomes" id="UP000742024"/>
    </source>
</evidence>
<name>A0A9P7MVI2_9HYPO</name>
<dbReference type="EMBL" id="SRPR01000206">
    <property type="protein sequence ID" value="KAG5956456.1"/>
    <property type="molecule type" value="Genomic_DNA"/>
</dbReference>
<evidence type="ECO:0000259" key="4">
    <source>
        <dbReference type="PROSITE" id="PS50966"/>
    </source>
</evidence>
<evidence type="ECO:0000256" key="2">
    <source>
        <dbReference type="SAM" id="MobiDB-lite"/>
    </source>
</evidence>
<evidence type="ECO:0000313" key="8">
    <source>
        <dbReference type="Proteomes" id="UP000784919"/>
    </source>
</evidence>
<feature type="domain" description="SWIM-type" evidence="4">
    <location>
        <begin position="161"/>
        <end position="193"/>
    </location>
</feature>
<feature type="compositionally biased region" description="Polar residues" evidence="2">
    <location>
        <begin position="58"/>
        <end position="72"/>
    </location>
</feature>
<dbReference type="InterPro" id="IPR001841">
    <property type="entry name" value="Znf_RING"/>
</dbReference>
<keyword evidence="7" id="KW-1185">Reference proteome</keyword>
<organism evidence="6 8">
    <name type="scientific">Claviceps arundinis</name>
    <dbReference type="NCBI Taxonomy" id="1623583"/>
    <lineage>
        <taxon>Eukaryota</taxon>
        <taxon>Fungi</taxon>
        <taxon>Dikarya</taxon>
        <taxon>Ascomycota</taxon>
        <taxon>Pezizomycotina</taxon>
        <taxon>Sordariomycetes</taxon>
        <taxon>Hypocreomycetidae</taxon>
        <taxon>Hypocreales</taxon>
        <taxon>Clavicipitaceae</taxon>
        <taxon>Claviceps</taxon>
    </lineage>
</organism>
<dbReference type="InterPro" id="IPR007527">
    <property type="entry name" value="Znf_SWIM"/>
</dbReference>
<dbReference type="InterPro" id="IPR013083">
    <property type="entry name" value="Znf_RING/FYVE/PHD"/>
</dbReference>
<dbReference type="Pfam" id="PF13639">
    <property type="entry name" value="zf-RING_2"/>
    <property type="match status" value="1"/>
</dbReference>
<sequence>MLAAFAEPPTQYPSQPLTDRAFLVRTTISSLAHPQSPAQLELFQISSNTSPHADFSKRSPSTVHTTPQSPYHNNKHTPAPMQDYNASSPSKRKRARDDILNASPPEEKRRRRYRSRAPQSFHPVYARALSQRFYVLTRTRCDTDDCPGEIFEIAGSTGNVYTVKIDQMPSCSCPHALKGNQCKHIIYILARVLHAPLDLVYQLAFLSTELREIFAAAPNNAGDNPLDSTRGQRKAIEDDCPICFSPFDAQSPESIVWCRAACGQNIHQECFEMWAKTKTGSQVTCPFCRSAWEGDPEMVLKVERSRGTIQEGYLNVAEQLGMSTERVATLSGFPVEDTGEGSSWADSALAQETNRKMRMTDESRVHDSVGGPVFEWGHGMIAARFVLGSFVI</sequence>
<feature type="region of interest" description="Disordered" evidence="2">
    <location>
        <begin position="49"/>
        <end position="116"/>
    </location>
</feature>
<dbReference type="CDD" id="cd16494">
    <property type="entry name" value="RING-CH-C4HC3_ZSWM2"/>
    <property type="match status" value="1"/>
</dbReference>
<proteinExistence type="predicted"/>
<evidence type="ECO:0000256" key="1">
    <source>
        <dbReference type="PROSITE-ProRule" id="PRU00175"/>
    </source>
</evidence>
<dbReference type="EMBL" id="SRPS01000061">
    <property type="protein sequence ID" value="KAG5971261.1"/>
    <property type="molecule type" value="Genomic_DNA"/>
</dbReference>
<keyword evidence="1" id="KW-0479">Metal-binding</keyword>
<protein>
    <submittedName>
        <fullName evidence="6">Uncharacterized protein</fullName>
    </submittedName>
</protein>
<dbReference type="PANTHER" id="PTHR21540:SF0">
    <property type="entry name" value="PHD FAMILY PROTEIN"/>
    <property type="match status" value="1"/>
</dbReference>
<keyword evidence="1" id="KW-0862">Zinc</keyword>
<evidence type="ECO:0000313" key="5">
    <source>
        <dbReference type="EMBL" id="KAG5956456.1"/>
    </source>
</evidence>
<dbReference type="SUPFAM" id="SSF57850">
    <property type="entry name" value="RING/U-box"/>
    <property type="match status" value="1"/>
</dbReference>
<dbReference type="GO" id="GO:0008270">
    <property type="term" value="F:zinc ion binding"/>
    <property type="evidence" value="ECO:0007669"/>
    <property type="project" value="UniProtKB-KW"/>
</dbReference>